<dbReference type="Gene3D" id="3.40.50.2000">
    <property type="entry name" value="Glycogen Phosphorylase B"/>
    <property type="match status" value="1"/>
</dbReference>
<dbReference type="SUPFAM" id="SSF53756">
    <property type="entry name" value="UDP-Glycosyltransferase/glycogen phosphorylase"/>
    <property type="match status" value="1"/>
</dbReference>
<keyword evidence="2" id="KW-0328">Glycosyltransferase</keyword>
<dbReference type="EMBL" id="CYPR01000242">
    <property type="protein sequence ID" value="CUH40952.1"/>
    <property type="molecule type" value="Genomic_DNA"/>
</dbReference>
<reference evidence="2 3" key="1">
    <citation type="submission" date="2015-09" db="EMBL/GenBank/DDBJ databases">
        <authorList>
            <person name="Jackson K.R."/>
            <person name="Lunt B.L."/>
            <person name="Fisher J.N.B."/>
            <person name="Gardner A.V."/>
            <person name="Bailey M.E."/>
            <person name="Deus L.M."/>
            <person name="Earl A.S."/>
            <person name="Gibby P.D."/>
            <person name="Hartmann K.A."/>
            <person name="Liu J.E."/>
            <person name="Manci A.M."/>
            <person name="Nielsen D.A."/>
            <person name="Solomon M.B."/>
            <person name="Breakwell D.P."/>
            <person name="Burnett S.H."/>
            <person name="Grose J.H."/>
        </authorList>
    </citation>
    <scope>NUCLEOTIDE SEQUENCE [LARGE SCALE GENOMIC DNA]</scope>
    <source>
        <strain evidence="2 3">CECT 7799</strain>
    </source>
</reference>
<evidence type="ECO:0000259" key="1">
    <source>
        <dbReference type="Pfam" id="PF00534"/>
    </source>
</evidence>
<accession>A0A0M7BGP7</accession>
<organism evidence="2 3">
    <name type="scientific">Jannaschia seosinensis</name>
    <dbReference type="NCBI Taxonomy" id="313367"/>
    <lineage>
        <taxon>Bacteria</taxon>
        <taxon>Pseudomonadati</taxon>
        <taxon>Pseudomonadota</taxon>
        <taxon>Alphaproteobacteria</taxon>
        <taxon>Rhodobacterales</taxon>
        <taxon>Roseobacteraceae</taxon>
        <taxon>Jannaschia</taxon>
    </lineage>
</organism>
<dbReference type="Pfam" id="PF00534">
    <property type="entry name" value="Glycos_transf_1"/>
    <property type="match status" value="1"/>
</dbReference>
<protein>
    <submittedName>
        <fullName evidence="2">2-deoxystreptamine N-acetyl-D-glucosaminyltransferase</fullName>
        <ecNumber evidence="2">2.4.1.283</ecNumber>
    </submittedName>
</protein>
<dbReference type="EC" id="2.4.1.283" evidence="2"/>
<dbReference type="OrthoDB" id="503550at2"/>
<feature type="domain" description="Glycosyl transferase family 1" evidence="1">
    <location>
        <begin position="200"/>
        <end position="355"/>
    </location>
</feature>
<gene>
    <name evidence="2" type="primary">neoD</name>
    <name evidence="2" type="ORF">JSE7799_03693</name>
</gene>
<name>A0A0M7BGP7_9RHOB</name>
<dbReference type="AlphaFoldDB" id="A0A0M7BGP7"/>
<dbReference type="STRING" id="313367.JSE7799_03693"/>
<evidence type="ECO:0000313" key="2">
    <source>
        <dbReference type="EMBL" id="CUH40952.1"/>
    </source>
</evidence>
<evidence type="ECO:0000313" key="3">
    <source>
        <dbReference type="Proteomes" id="UP000049455"/>
    </source>
</evidence>
<dbReference type="Proteomes" id="UP000049455">
    <property type="component" value="Unassembled WGS sequence"/>
</dbReference>
<dbReference type="RefSeq" id="WP_055664935.1">
    <property type="nucleotide sequence ID" value="NZ_CYPR01000242.1"/>
</dbReference>
<dbReference type="PANTHER" id="PTHR12526">
    <property type="entry name" value="GLYCOSYLTRANSFERASE"/>
    <property type="match status" value="1"/>
</dbReference>
<keyword evidence="3" id="KW-1185">Reference proteome</keyword>
<keyword evidence="2" id="KW-0808">Transferase</keyword>
<dbReference type="InterPro" id="IPR001296">
    <property type="entry name" value="Glyco_trans_1"/>
</dbReference>
<proteinExistence type="predicted"/>
<sequence length="390" mass="43961">MASLLVISSAPATLVDEKPFLDIKFVEGMRYYNDLWDGPVSCILKLRHDTFPFGQLYEPDQLPFNVTFLPPNKSIGTEELSGQDIILCGGDNHEHLHMADICRNAGKKLAFIIEYIPKTRRQIIFLDPSRSLPRKLYSLLWTMKQERRRRRAFRMADGLQANGYPAFSVYSPMNANTMMYLDNRVGKNLLATENEMAVRQQRLLSGAPLRLVHSGRLEHLKGSQDLIPIARRLESKGVDFTLDIFGTGSLEEEIRKSIAVHGLQDRVRLNGTVDFESGLVPFARQHADVYLSCHRQSDPSCTYIESMGCGLAVIGYANRMWSALCQESDAGWVGPMGNTNALADAVYDAAKDRQRLAASCHAAWSFAARHSFENEFRSRIENMQSLVRIA</sequence>
<dbReference type="GO" id="GO:0102319">
    <property type="term" value="F:2-deoxystreptamine N-acetyl-D-glucosaminyltransferase activity"/>
    <property type="evidence" value="ECO:0007669"/>
    <property type="project" value="UniProtKB-EC"/>
</dbReference>